<reference evidence="15 16" key="1">
    <citation type="journal article" date="2015" name="Sci. Rep.">
        <title>Chromosome-level genome map provides insights into diverse defense mechanisms in the medicinal fungus Ganoderma sinense.</title>
        <authorList>
            <person name="Zhu Y."/>
            <person name="Xu J."/>
            <person name="Sun C."/>
            <person name="Zhou S."/>
            <person name="Xu H."/>
            <person name="Nelson D.R."/>
            <person name="Qian J."/>
            <person name="Song J."/>
            <person name="Luo H."/>
            <person name="Xiang L."/>
            <person name="Li Y."/>
            <person name="Xu Z."/>
            <person name="Ji A."/>
            <person name="Wang L."/>
            <person name="Lu S."/>
            <person name="Hayward A."/>
            <person name="Sun W."/>
            <person name="Li X."/>
            <person name="Schwartz D.C."/>
            <person name="Wang Y."/>
            <person name="Chen S."/>
        </authorList>
    </citation>
    <scope>NUCLEOTIDE SEQUENCE [LARGE SCALE GENOMIC DNA]</scope>
    <source>
        <strain evidence="15 16">ZZ0214-1</strain>
    </source>
</reference>
<feature type="coiled-coil region" evidence="12">
    <location>
        <begin position="356"/>
        <end position="397"/>
    </location>
</feature>
<proteinExistence type="inferred from homology"/>
<feature type="compositionally biased region" description="Acidic residues" evidence="13">
    <location>
        <begin position="57"/>
        <end position="76"/>
    </location>
</feature>
<dbReference type="Gene3D" id="3.40.50.300">
    <property type="entry name" value="P-loop containing nucleotide triphosphate hydrolases"/>
    <property type="match status" value="2"/>
</dbReference>
<dbReference type="GO" id="GO:0035861">
    <property type="term" value="C:site of double-strand break"/>
    <property type="evidence" value="ECO:0007669"/>
    <property type="project" value="TreeGrafter"/>
</dbReference>
<evidence type="ECO:0000256" key="4">
    <source>
        <dbReference type="ARBA" id="ARBA00022454"/>
    </source>
</evidence>
<dbReference type="PANTHER" id="PTHR19306:SF6">
    <property type="entry name" value="STRUCTURAL MAINTENANCE OF CHROMOSOMES PROTEIN 6"/>
    <property type="match status" value="1"/>
</dbReference>
<dbReference type="GO" id="GO:0005524">
    <property type="term" value="F:ATP binding"/>
    <property type="evidence" value="ECO:0007669"/>
    <property type="project" value="UniProtKB-KW"/>
</dbReference>
<evidence type="ECO:0000313" key="16">
    <source>
        <dbReference type="Proteomes" id="UP000230002"/>
    </source>
</evidence>
<evidence type="ECO:0000256" key="13">
    <source>
        <dbReference type="SAM" id="MobiDB-lite"/>
    </source>
</evidence>
<keyword evidence="9" id="KW-0233">DNA recombination</keyword>
<evidence type="ECO:0000256" key="3">
    <source>
        <dbReference type="ARBA" id="ARBA00006793"/>
    </source>
</evidence>
<feature type="domain" description="RecF/RecN/SMC N-terminal" evidence="14">
    <location>
        <begin position="108"/>
        <end position="1119"/>
    </location>
</feature>
<comment type="subcellular location">
    <subcellularLocation>
        <location evidence="2">Chromosome</location>
    </subcellularLocation>
    <subcellularLocation>
        <location evidence="1">Nucleus</location>
    </subcellularLocation>
</comment>
<dbReference type="GO" id="GO:0000724">
    <property type="term" value="P:double-strand break repair via homologous recombination"/>
    <property type="evidence" value="ECO:0007669"/>
    <property type="project" value="TreeGrafter"/>
</dbReference>
<accession>A0A2G8RN11</accession>
<comment type="similarity">
    <text evidence="3">Belongs to the SMC family. SMC6 subfamily.</text>
</comment>
<evidence type="ECO:0000256" key="8">
    <source>
        <dbReference type="ARBA" id="ARBA00023054"/>
    </source>
</evidence>
<evidence type="ECO:0000256" key="1">
    <source>
        <dbReference type="ARBA" id="ARBA00004123"/>
    </source>
</evidence>
<keyword evidence="8 12" id="KW-0175">Coiled coil</keyword>
<dbReference type="AlphaFoldDB" id="A0A2G8RN11"/>
<dbReference type="Proteomes" id="UP000230002">
    <property type="component" value="Unassembled WGS sequence"/>
</dbReference>
<dbReference type="PANTHER" id="PTHR19306">
    <property type="entry name" value="STRUCTURAL MAINTENANCE OF CHROMOSOMES 5,6 SMC5, SMC6"/>
    <property type="match status" value="1"/>
</dbReference>
<feature type="coiled-coil region" evidence="12">
    <location>
        <begin position="303"/>
        <end position="330"/>
    </location>
</feature>
<feature type="coiled-coil region" evidence="12">
    <location>
        <begin position="761"/>
        <end position="817"/>
    </location>
</feature>
<name>A0A2G8RN11_9APHY</name>
<feature type="compositionally biased region" description="Low complexity" evidence="13">
    <location>
        <begin position="465"/>
        <end position="474"/>
    </location>
</feature>
<keyword evidence="5" id="KW-0547">Nucleotide-binding</keyword>
<evidence type="ECO:0000256" key="6">
    <source>
        <dbReference type="ARBA" id="ARBA00022763"/>
    </source>
</evidence>
<evidence type="ECO:0000256" key="2">
    <source>
        <dbReference type="ARBA" id="ARBA00004286"/>
    </source>
</evidence>
<protein>
    <recommendedName>
        <fullName evidence="14">RecF/RecN/SMC N-terminal domain-containing protein</fullName>
    </recommendedName>
</protein>
<dbReference type="GO" id="GO:0003684">
    <property type="term" value="F:damaged DNA binding"/>
    <property type="evidence" value="ECO:0007669"/>
    <property type="project" value="TreeGrafter"/>
</dbReference>
<feature type="compositionally biased region" description="Basic and acidic residues" evidence="13">
    <location>
        <begin position="475"/>
        <end position="509"/>
    </location>
</feature>
<keyword evidence="16" id="KW-1185">Reference proteome</keyword>
<dbReference type="STRING" id="1077348.A0A2G8RN11"/>
<dbReference type="InterPro" id="IPR003395">
    <property type="entry name" value="RecF/RecN/SMC_N"/>
</dbReference>
<evidence type="ECO:0000256" key="10">
    <source>
        <dbReference type="ARBA" id="ARBA00023204"/>
    </source>
</evidence>
<keyword evidence="6" id="KW-0227">DNA damage</keyword>
<dbReference type="OrthoDB" id="10072614at2759"/>
<evidence type="ECO:0000256" key="12">
    <source>
        <dbReference type="SAM" id="Coils"/>
    </source>
</evidence>
<dbReference type="GO" id="GO:0005634">
    <property type="term" value="C:nucleus"/>
    <property type="evidence" value="ECO:0007669"/>
    <property type="project" value="UniProtKB-SubCell"/>
</dbReference>
<evidence type="ECO:0000313" key="15">
    <source>
        <dbReference type="EMBL" id="PIL22905.1"/>
    </source>
</evidence>
<feature type="coiled-coil region" evidence="12">
    <location>
        <begin position="881"/>
        <end position="981"/>
    </location>
</feature>
<dbReference type="Pfam" id="PF02463">
    <property type="entry name" value="SMC_N"/>
    <property type="match status" value="1"/>
</dbReference>
<comment type="caution">
    <text evidence="15">The sequence shown here is derived from an EMBL/GenBank/DDBJ whole genome shotgun (WGS) entry which is preliminary data.</text>
</comment>
<dbReference type="SUPFAM" id="SSF52540">
    <property type="entry name" value="P-loop containing nucleoside triphosphate hydrolases"/>
    <property type="match status" value="2"/>
</dbReference>
<evidence type="ECO:0000256" key="7">
    <source>
        <dbReference type="ARBA" id="ARBA00022840"/>
    </source>
</evidence>
<feature type="compositionally biased region" description="Basic and acidic residues" evidence="13">
    <location>
        <begin position="447"/>
        <end position="457"/>
    </location>
</feature>
<keyword evidence="7" id="KW-0067">ATP-binding</keyword>
<keyword evidence="10" id="KW-0234">DNA repair</keyword>
<gene>
    <name evidence="15" type="ORF">GSI_15601</name>
</gene>
<evidence type="ECO:0000256" key="11">
    <source>
        <dbReference type="ARBA" id="ARBA00023242"/>
    </source>
</evidence>
<evidence type="ECO:0000256" key="9">
    <source>
        <dbReference type="ARBA" id="ARBA00023172"/>
    </source>
</evidence>
<sequence length="1143" mass="129532">MAKRRAVADSDDEGGSEQHSKRSRTTESDEEDQEQPRAPRRSNKGKGKERARTVGSDMEDDDDGDEMGDVAPDEDEEKKFEEEHEERIRERLMNKSKTQGGIAEMGIIESLEMTQFMCHKYLTFSLGPQINFIIGHNGSGKSAVLSALTVALGGKATSTGRGSGLKSFIREGQSVSEVSVQLKNQGEEAYKPKEYGKSIIIQRRFTKDGASSYKIRSREGKLISTKREELQAICDHMNIQVDNPMNILTQDSARQFLSASSPADKYKFFLKGTQLSQLSEEYQTCMENISQTAKVLTRKAEVIPDLQEAYEEAQARFEEAEKAREQRHKADELKKELAWAHVATKEAELTGKLTEVANIEHRVGKAEESVKQAEDKRATVENQVAAYEEELEALGNVNALTTRKEELSTKGRANKTKLASLRSDEKQINDSLAGVNATITGLENQIADEHARAETRSRGKRDKTAAQLQEANAELADKEAKQKHATSEKLRLFGEAEASEKEARRLRDDQGQLRQRIIECDEQMRRCDEMQNSKVAQFGNNMDAALQHIRAARWHGQPPVGPFGLYVKVKDSEKWGQVLRIVIGGLMSSFALTDPRDRPTLAAILQKTNNRHCQIIISEVDLFDYSEGEPPERYLTVLRALEVSDPYVLRQLINTAHIENQLLAPTRREADQLLLSLNGGGVALAADLYRVVRFSEGGGQSTVINDLKTNDPRQQLFRNSNAGAERQRWLASRTEYSNRLADIDRRIPESTSAPQRARAEAKNFDMQEQQYTRRMRELRNKISDLQKELNEDLPVNIQALQDALQEQQTEKESILAQFEHIAREKEKVNAEQRPIVAEQEDLRVQIAEFGAKQTNITDNLSAAVAERMAQVKAVEHYQGKAEAERQKLGTAQKTAEDVQKEFEDWTAKASEYCERFPNPRKAELVQRNLEAVQAALKEREKRQGASIEEIAEELQRKKATLDTAKRELRSLMSLNRALKKSVKSRLARWHEFRRHIALRCKVYFGYHLSNRGYFGKVLFDHVNGRLDLKVNTDDQNLTQNNNREKDPRSLSGGEKSFSTICLLLSLWESIGCPIRCLDEFDVFMDAVNRRISMRMMIDTANASNRKQYILITPQDMNNIHVGNTVRVHRMTDPERGQGVLAFS</sequence>
<keyword evidence="4" id="KW-0158">Chromosome</keyword>
<dbReference type="EMBL" id="AYKW01000069">
    <property type="protein sequence ID" value="PIL22905.1"/>
    <property type="molecule type" value="Genomic_DNA"/>
</dbReference>
<feature type="region of interest" description="Disordered" evidence="13">
    <location>
        <begin position="1"/>
        <end position="85"/>
    </location>
</feature>
<feature type="region of interest" description="Disordered" evidence="13">
    <location>
        <begin position="1033"/>
        <end position="1054"/>
    </location>
</feature>
<organism evidence="15 16">
    <name type="scientific">Ganoderma sinense ZZ0214-1</name>
    <dbReference type="NCBI Taxonomy" id="1077348"/>
    <lineage>
        <taxon>Eukaryota</taxon>
        <taxon>Fungi</taxon>
        <taxon>Dikarya</taxon>
        <taxon>Basidiomycota</taxon>
        <taxon>Agaricomycotina</taxon>
        <taxon>Agaricomycetes</taxon>
        <taxon>Polyporales</taxon>
        <taxon>Polyporaceae</taxon>
        <taxon>Ganoderma</taxon>
    </lineage>
</organism>
<dbReference type="GO" id="GO:0030915">
    <property type="term" value="C:Smc5-Smc6 complex"/>
    <property type="evidence" value="ECO:0007669"/>
    <property type="project" value="TreeGrafter"/>
</dbReference>
<evidence type="ECO:0000256" key="5">
    <source>
        <dbReference type="ARBA" id="ARBA00022741"/>
    </source>
</evidence>
<dbReference type="GO" id="GO:0003697">
    <property type="term" value="F:single-stranded DNA binding"/>
    <property type="evidence" value="ECO:0007669"/>
    <property type="project" value="TreeGrafter"/>
</dbReference>
<dbReference type="InterPro" id="IPR027417">
    <property type="entry name" value="P-loop_NTPase"/>
</dbReference>
<evidence type="ECO:0000259" key="14">
    <source>
        <dbReference type="Pfam" id="PF02463"/>
    </source>
</evidence>
<feature type="region of interest" description="Disordered" evidence="13">
    <location>
        <begin position="446"/>
        <end position="509"/>
    </location>
</feature>
<feature type="compositionally biased region" description="Basic and acidic residues" evidence="13">
    <location>
        <begin position="16"/>
        <end position="27"/>
    </location>
</feature>
<keyword evidence="11" id="KW-0539">Nucleus</keyword>